<reference evidence="1 2" key="1">
    <citation type="submission" date="2019-11" db="EMBL/GenBank/DDBJ databases">
        <authorList>
            <person name="Dong K."/>
        </authorList>
    </citation>
    <scope>NUCLEOTIDE SEQUENCE [LARGE SCALE GENOMIC DNA]</scope>
    <source>
        <strain evidence="1 2">NBRC 112902</strain>
    </source>
</reference>
<name>A0A844HVK8_9RHOB</name>
<dbReference type="EMBL" id="WMIG01000039">
    <property type="protein sequence ID" value="MTH62504.1"/>
    <property type="molecule type" value="Genomic_DNA"/>
</dbReference>
<dbReference type="AlphaFoldDB" id="A0A844HVK8"/>
<dbReference type="OrthoDB" id="9796962at2"/>
<protein>
    <submittedName>
        <fullName evidence="1">Copper chaperone PCu(A)C</fullName>
    </submittedName>
</protein>
<evidence type="ECO:0000313" key="1">
    <source>
        <dbReference type="EMBL" id="MTH62504.1"/>
    </source>
</evidence>
<dbReference type="PANTHER" id="PTHR36302:SF1">
    <property type="entry name" value="COPPER CHAPERONE PCU(A)C"/>
    <property type="match status" value="1"/>
</dbReference>
<gene>
    <name evidence="1" type="ORF">GL300_25330</name>
</gene>
<dbReference type="Proteomes" id="UP000449846">
    <property type="component" value="Unassembled WGS sequence"/>
</dbReference>
<dbReference type="PANTHER" id="PTHR36302">
    <property type="entry name" value="BLR7088 PROTEIN"/>
    <property type="match status" value="1"/>
</dbReference>
<organism evidence="1 2">
    <name type="scientific">Paracoccus litorisediminis</name>
    <dbReference type="NCBI Taxonomy" id="2006130"/>
    <lineage>
        <taxon>Bacteria</taxon>
        <taxon>Pseudomonadati</taxon>
        <taxon>Pseudomonadota</taxon>
        <taxon>Alphaproteobacteria</taxon>
        <taxon>Rhodobacterales</taxon>
        <taxon>Paracoccaceae</taxon>
        <taxon>Paracoccus</taxon>
    </lineage>
</organism>
<proteinExistence type="predicted"/>
<dbReference type="SUPFAM" id="SSF110087">
    <property type="entry name" value="DR1885-like metal-binding protein"/>
    <property type="match status" value="1"/>
</dbReference>
<accession>A0A844HVK8</accession>
<sequence length="126" mass="13384">MPPQAPVAGGYLTIRNDGPEADRLIAARSSQAGEVQIHEMTMNGDVMKMHELPDGLPIPVGAPVDLKPGGYHRMFMHVTAPFAEGQIIEASQVFEKAGEVALPFEVRAMRPAPTSGQGHDTGHSGC</sequence>
<dbReference type="Gene3D" id="2.60.40.1890">
    <property type="entry name" value="PCu(A)C copper chaperone"/>
    <property type="match status" value="1"/>
</dbReference>
<dbReference type="Pfam" id="PF04314">
    <property type="entry name" value="PCuAC"/>
    <property type="match status" value="1"/>
</dbReference>
<dbReference type="InterPro" id="IPR036182">
    <property type="entry name" value="PCuAC_sf"/>
</dbReference>
<keyword evidence="2" id="KW-1185">Reference proteome</keyword>
<dbReference type="InterPro" id="IPR007410">
    <property type="entry name" value="LpqE-like"/>
</dbReference>
<comment type="caution">
    <text evidence="1">The sequence shown here is derived from an EMBL/GenBank/DDBJ whole genome shotgun (WGS) entry which is preliminary data.</text>
</comment>
<dbReference type="InterPro" id="IPR058248">
    <property type="entry name" value="Lxx211020-like"/>
</dbReference>
<evidence type="ECO:0000313" key="2">
    <source>
        <dbReference type="Proteomes" id="UP000449846"/>
    </source>
</evidence>